<keyword evidence="3" id="KW-1185">Reference proteome</keyword>
<dbReference type="AlphaFoldDB" id="A0A5S9IT53"/>
<dbReference type="EMBL" id="AP019860">
    <property type="protein sequence ID" value="BBM87464.1"/>
    <property type="molecule type" value="Genomic_DNA"/>
</dbReference>
<organism evidence="2 3">
    <name type="scientific">Uabimicrobium amorphum</name>
    <dbReference type="NCBI Taxonomy" id="2596890"/>
    <lineage>
        <taxon>Bacteria</taxon>
        <taxon>Pseudomonadati</taxon>
        <taxon>Planctomycetota</taxon>
        <taxon>Candidatus Uabimicrobiia</taxon>
        <taxon>Candidatus Uabimicrobiales</taxon>
        <taxon>Candidatus Uabimicrobiaceae</taxon>
        <taxon>Candidatus Uabimicrobium</taxon>
    </lineage>
</organism>
<feature type="transmembrane region" description="Helical" evidence="1">
    <location>
        <begin position="185"/>
        <end position="205"/>
    </location>
</feature>
<dbReference type="RefSeq" id="WP_151971481.1">
    <property type="nucleotide sequence ID" value="NZ_AP019860.1"/>
</dbReference>
<gene>
    <name evidence="2" type="ORF">UABAM_05873</name>
</gene>
<keyword evidence="1" id="KW-1133">Transmembrane helix</keyword>
<sequence>MKRRHLFILLCLSIIVGGLWLYNSHRKQQQNIWLLLEQELDKFIEQASLSTKDAVDFKFRKSARFSYFIFDSKRQLVAQSNLKDWSTSIGLSFSFEKLHNNTYQQQRRYVAGSFDQIFSAACFVTAHNKIYQVSYFLPEEEMAVSRKLFLGLCTTLFFLVVMIYTAHYIVRRKKWQFTSFTARLTFWYCLTFLLVNFVLLAIAYWQIERQLNLRINHKIVYELSLLKKWHANLNPEQAFAAMQKRADKWSFKKFSIEF</sequence>
<feature type="transmembrane region" description="Helical" evidence="1">
    <location>
        <begin position="6"/>
        <end position="22"/>
    </location>
</feature>
<feature type="transmembrane region" description="Helical" evidence="1">
    <location>
        <begin position="148"/>
        <end position="170"/>
    </location>
</feature>
<proteinExistence type="predicted"/>
<name>A0A5S9IT53_UABAM</name>
<dbReference type="Proteomes" id="UP000326354">
    <property type="component" value="Chromosome"/>
</dbReference>
<evidence type="ECO:0000313" key="2">
    <source>
        <dbReference type="EMBL" id="BBM87464.1"/>
    </source>
</evidence>
<reference evidence="2 3" key="1">
    <citation type="submission" date="2019-08" db="EMBL/GenBank/DDBJ databases">
        <title>Complete genome sequence of Candidatus Uab amorphum.</title>
        <authorList>
            <person name="Shiratori T."/>
            <person name="Suzuki S."/>
            <person name="Kakizawa Y."/>
            <person name="Ishida K."/>
        </authorList>
    </citation>
    <scope>NUCLEOTIDE SEQUENCE [LARGE SCALE GENOMIC DNA]</scope>
    <source>
        <strain evidence="2 3">SRT547</strain>
    </source>
</reference>
<evidence type="ECO:0000313" key="3">
    <source>
        <dbReference type="Proteomes" id="UP000326354"/>
    </source>
</evidence>
<keyword evidence="1" id="KW-0812">Transmembrane</keyword>
<dbReference type="KEGG" id="uam:UABAM_05873"/>
<accession>A0A5S9IT53</accession>
<keyword evidence="1" id="KW-0472">Membrane</keyword>
<evidence type="ECO:0000256" key="1">
    <source>
        <dbReference type="SAM" id="Phobius"/>
    </source>
</evidence>
<protein>
    <submittedName>
        <fullName evidence="2">Uncharacterized protein</fullName>
    </submittedName>
</protein>